<accession>A0ABN1A7S7</accession>
<dbReference type="PROSITE" id="PS51891">
    <property type="entry name" value="CENP_V_GFA"/>
    <property type="match status" value="1"/>
</dbReference>
<keyword evidence="3" id="KW-0862">Zinc</keyword>
<reference evidence="5 6" key="1">
    <citation type="journal article" date="2019" name="Int. J. Syst. Evol. Microbiol.">
        <title>The Global Catalogue of Microorganisms (GCM) 10K type strain sequencing project: providing services to taxonomists for standard genome sequencing and annotation.</title>
        <authorList>
            <consortium name="The Broad Institute Genomics Platform"/>
            <consortium name="The Broad Institute Genome Sequencing Center for Infectious Disease"/>
            <person name="Wu L."/>
            <person name="Ma J."/>
        </authorList>
    </citation>
    <scope>NUCLEOTIDE SEQUENCE [LARGE SCALE GENOMIC DNA]</scope>
    <source>
        <strain evidence="5 6">JCM 14162</strain>
    </source>
</reference>
<feature type="domain" description="CENP-V/GFA" evidence="4">
    <location>
        <begin position="4"/>
        <end position="116"/>
    </location>
</feature>
<evidence type="ECO:0000259" key="4">
    <source>
        <dbReference type="PROSITE" id="PS51891"/>
    </source>
</evidence>
<gene>
    <name evidence="5" type="ORF">GCM10009096_08300</name>
</gene>
<sequence length="122" mass="13643">MIEVEGGCHCGAVRFTALADPEPEMLDCNCSICARTGYLHLFIPHDRFNLLKGKDDLASYKFGSGQADHLFCSHCGVKSFYQPRSHPESYSVNYNCLNVGHELEPNITKFDGQNWEASKAKL</sequence>
<proteinExistence type="inferred from homology"/>
<dbReference type="InterPro" id="IPR011057">
    <property type="entry name" value="Mss4-like_sf"/>
</dbReference>
<evidence type="ECO:0000313" key="5">
    <source>
        <dbReference type="EMBL" id="GAA0469714.1"/>
    </source>
</evidence>
<evidence type="ECO:0000256" key="3">
    <source>
        <dbReference type="ARBA" id="ARBA00022833"/>
    </source>
</evidence>
<comment type="similarity">
    <text evidence="1">Belongs to the Gfa family.</text>
</comment>
<dbReference type="PANTHER" id="PTHR28620">
    <property type="entry name" value="CENTROMERE PROTEIN V"/>
    <property type="match status" value="1"/>
</dbReference>
<dbReference type="Pfam" id="PF04828">
    <property type="entry name" value="GFA"/>
    <property type="match status" value="1"/>
</dbReference>
<dbReference type="InterPro" id="IPR006913">
    <property type="entry name" value="CENP-V/GFA"/>
</dbReference>
<keyword evidence="2" id="KW-0479">Metal-binding</keyword>
<name>A0ABN1A7S7_9SPHN</name>
<dbReference type="Proteomes" id="UP001500713">
    <property type="component" value="Unassembled WGS sequence"/>
</dbReference>
<dbReference type="Gene3D" id="2.170.150.70">
    <property type="match status" value="1"/>
</dbReference>
<keyword evidence="6" id="KW-1185">Reference proteome</keyword>
<protein>
    <submittedName>
        <fullName evidence="5">GFA family protein</fullName>
    </submittedName>
</protein>
<evidence type="ECO:0000313" key="6">
    <source>
        <dbReference type="Proteomes" id="UP001500713"/>
    </source>
</evidence>
<organism evidence="5 6">
    <name type="scientific">Parasphingorhabdus litoris</name>
    <dbReference type="NCBI Taxonomy" id="394733"/>
    <lineage>
        <taxon>Bacteria</taxon>
        <taxon>Pseudomonadati</taxon>
        <taxon>Pseudomonadota</taxon>
        <taxon>Alphaproteobacteria</taxon>
        <taxon>Sphingomonadales</taxon>
        <taxon>Sphingomonadaceae</taxon>
        <taxon>Parasphingorhabdus</taxon>
    </lineage>
</organism>
<dbReference type="RefSeq" id="WP_229956594.1">
    <property type="nucleotide sequence ID" value="NZ_BAAAEM010000002.1"/>
</dbReference>
<evidence type="ECO:0000256" key="1">
    <source>
        <dbReference type="ARBA" id="ARBA00005495"/>
    </source>
</evidence>
<dbReference type="SUPFAM" id="SSF51316">
    <property type="entry name" value="Mss4-like"/>
    <property type="match status" value="1"/>
</dbReference>
<dbReference type="EMBL" id="BAAAEM010000002">
    <property type="protein sequence ID" value="GAA0469714.1"/>
    <property type="molecule type" value="Genomic_DNA"/>
</dbReference>
<dbReference type="PANTHER" id="PTHR28620:SF1">
    <property type="entry name" value="CENP-V_GFA DOMAIN-CONTAINING PROTEIN"/>
    <property type="match status" value="1"/>
</dbReference>
<dbReference type="InterPro" id="IPR052355">
    <property type="entry name" value="CENP-V-like"/>
</dbReference>
<evidence type="ECO:0000256" key="2">
    <source>
        <dbReference type="ARBA" id="ARBA00022723"/>
    </source>
</evidence>
<comment type="caution">
    <text evidence="5">The sequence shown here is derived from an EMBL/GenBank/DDBJ whole genome shotgun (WGS) entry which is preliminary data.</text>
</comment>